<organism evidence="2 3">
    <name type="scientific">Citrus x changshan-huyou</name>
    <dbReference type="NCBI Taxonomy" id="2935761"/>
    <lineage>
        <taxon>Eukaryota</taxon>
        <taxon>Viridiplantae</taxon>
        <taxon>Streptophyta</taxon>
        <taxon>Embryophyta</taxon>
        <taxon>Tracheophyta</taxon>
        <taxon>Spermatophyta</taxon>
        <taxon>Magnoliopsida</taxon>
        <taxon>eudicotyledons</taxon>
        <taxon>Gunneridae</taxon>
        <taxon>Pentapetalae</taxon>
        <taxon>rosids</taxon>
        <taxon>malvids</taxon>
        <taxon>Sapindales</taxon>
        <taxon>Rutaceae</taxon>
        <taxon>Aurantioideae</taxon>
        <taxon>Citrus</taxon>
    </lineage>
</organism>
<comment type="caution">
    <text evidence="2">The sequence shown here is derived from an EMBL/GenBank/DDBJ whole genome shotgun (WGS) entry which is preliminary data.</text>
</comment>
<keyword evidence="1" id="KW-0443">Lipid metabolism</keyword>
<gene>
    <name evidence="2" type="ORF">WN944_021200</name>
</gene>
<dbReference type="EMBL" id="JBCGBO010000001">
    <property type="protein sequence ID" value="KAK9228251.1"/>
    <property type="molecule type" value="Genomic_DNA"/>
</dbReference>
<dbReference type="GO" id="GO:0047372">
    <property type="term" value="F:monoacylglycerol lipase activity"/>
    <property type="evidence" value="ECO:0007669"/>
    <property type="project" value="TreeGrafter"/>
</dbReference>
<protein>
    <submittedName>
        <fullName evidence="2">Uncharacterized protein</fullName>
    </submittedName>
</protein>
<dbReference type="GO" id="GO:0004620">
    <property type="term" value="F:phospholipase activity"/>
    <property type="evidence" value="ECO:0007669"/>
    <property type="project" value="TreeGrafter"/>
</dbReference>
<reference evidence="2 3" key="1">
    <citation type="submission" date="2024-05" db="EMBL/GenBank/DDBJ databases">
        <title>Haplotype-resolved chromosome-level genome assembly of Huyou (Citrus changshanensis).</title>
        <authorList>
            <person name="Miao C."/>
            <person name="Chen W."/>
            <person name="Wu Y."/>
            <person name="Wang L."/>
            <person name="Zhao S."/>
            <person name="Grierson D."/>
            <person name="Xu C."/>
            <person name="Chen K."/>
        </authorList>
    </citation>
    <scope>NUCLEOTIDE SEQUENCE [LARGE SCALE GENOMIC DNA]</scope>
    <source>
        <strain evidence="2">01-14</strain>
        <tissue evidence="2">Leaf</tissue>
    </source>
</reference>
<dbReference type="GO" id="GO:0016042">
    <property type="term" value="P:lipid catabolic process"/>
    <property type="evidence" value="ECO:0007669"/>
    <property type="project" value="UniProtKB-KW"/>
</dbReference>
<name>A0AAP0MYT6_9ROSI</name>
<sequence length="144" mass="16591">MEAALEALLFRRSFWSLLNPSFRYLNNNNFNNCKSATRRLRKKCSRNMPAFNIKPRGKQNDLKNARRADDTRISTFAAPTYVPARFFETKDIYSKISTDTNGCAAKQEFKYSSATASKWGLFNWVYDNPMLDIYSDASSDVVDI</sequence>
<keyword evidence="3" id="KW-1185">Reference proteome</keyword>
<dbReference type="PANTHER" id="PTHR32176:SF99">
    <property type="entry name" value="PATATIN"/>
    <property type="match status" value="1"/>
</dbReference>
<accession>A0AAP0MYT6</accession>
<dbReference type="PANTHER" id="PTHR32176">
    <property type="entry name" value="XYLOSE ISOMERASE"/>
    <property type="match status" value="1"/>
</dbReference>
<evidence type="ECO:0000313" key="2">
    <source>
        <dbReference type="EMBL" id="KAK9228251.1"/>
    </source>
</evidence>
<dbReference type="AlphaFoldDB" id="A0AAP0MYT6"/>
<proteinExistence type="predicted"/>
<keyword evidence="1" id="KW-0442">Lipid degradation</keyword>
<evidence type="ECO:0000313" key="3">
    <source>
        <dbReference type="Proteomes" id="UP001428341"/>
    </source>
</evidence>
<evidence type="ECO:0000256" key="1">
    <source>
        <dbReference type="ARBA" id="ARBA00022963"/>
    </source>
</evidence>
<dbReference type="Proteomes" id="UP001428341">
    <property type="component" value="Unassembled WGS sequence"/>
</dbReference>